<sequence length="323" mass="34630">MKVNKTSALIAVAAIALAAILPMFISNNYHLNLMIQVLINIIIVVGLNFITGLTGQMNLGTAGIFSMGAYTSSLLATRLGINPWICLIAAVGMGFLIGMGLGYPSLRVSGVYLALTTIGFSEIVRILMTNLTGLTGGALGVTGIPPFSILGHKFQTNKEIYYLYLVIAIILIFNAYRIVNSKWGRAFLAVKDNPDAVEAGGINIASIKILAFTLAAVYATVAGSLYAHYVGFINPSAYNLEYSINYVVMLVIGGIGSVPGNVLGAILVTLVPELLRFMENYYWLVFSIITLLFVIFLPNGMVSLFKGKKREEKAGKGAQANGR</sequence>
<accession>A0A084JSF7</accession>
<keyword evidence="5 6" id="KW-0472">Membrane</keyword>
<dbReference type="PANTHER" id="PTHR30482">
    <property type="entry name" value="HIGH-AFFINITY BRANCHED-CHAIN AMINO ACID TRANSPORT SYSTEM PERMEASE"/>
    <property type="match status" value="1"/>
</dbReference>
<evidence type="ECO:0000256" key="6">
    <source>
        <dbReference type="SAM" id="Phobius"/>
    </source>
</evidence>
<evidence type="ECO:0000256" key="2">
    <source>
        <dbReference type="ARBA" id="ARBA00022475"/>
    </source>
</evidence>
<comment type="subcellular location">
    <subcellularLocation>
        <location evidence="1">Cell membrane</location>
        <topology evidence="1">Multi-pass membrane protein</topology>
    </subcellularLocation>
</comment>
<evidence type="ECO:0000313" key="8">
    <source>
        <dbReference type="Proteomes" id="UP000028525"/>
    </source>
</evidence>
<feature type="transmembrane region" description="Helical" evidence="6">
    <location>
        <begin position="281"/>
        <end position="305"/>
    </location>
</feature>
<dbReference type="RefSeq" id="WP_038277343.1">
    <property type="nucleotide sequence ID" value="NZ_JPME01000002.1"/>
</dbReference>
<keyword evidence="3 6" id="KW-0812">Transmembrane</keyword>
<feature type="transmembrane region" description="Helical" evidence="6">
    <location>
        <begin position="81"/>
        <end position="103"/>
    </location>
</feature>
<protein>
    <submittedName>
        <fullName evidence="7">ABC transporter</fullName>
    </submittedName>
</protein>
<feature type="transmembrane region" description="Helical" evidence="6">
    <location>
        <begin position="7"/>
        <end position="25"/>
    </location>
</feature>
<dbReference type="GO" id="GO:0015658">
    <property type="term" value="F:branched-chain amino acid transmembrane transporter activity"/>
    <property type="evidence" value="ECO:0007669"/>
    <property type="project" value="InterPro"/>
</dbReference>
<dbReference type="PANTHER" id="PTHR30482:SF10">
    <property type="entry name" value="HIGH-AFFINITY BRANCHED-CHAIN AMINO ACID TRANSPORT PROTEIN BRAE"/>
    <property type="match status" value="1"/>
</dbReference>
<dbReference type="InterPro" id="IPR043428">
    <property type="entry name" value="LivM-like"/>
</dbReference>
<dbReference type="STRING" id="29354.IO98_01590"/>
<dbReference type="InterPro" id="IPR001851">
    <property type="entry name" value="ABC_transp_permease"/>
</dbReference>
<proteinExistence type="predicted"/>
<feature type="transmembrane region" description="Helical" evidence="6">
    <location>
        <begin position="161"/>
        <end position="179"/>
    </location>
</feature>
<reference evidence="7 8" key="1">
    <citation type="submission" date="2014-07" db="EMBL/GenBank/DDBJ databases">
        <title>Draft genome of Clostridium celerecrescens 152B isolated from sediments associated with methane hydrate from Krishna Godavari basin.</title>
        <authorList>
            <person name="Honkalas V.S."/>
            <person name="Dabir A.P."/>
            <person name="Arora P."/>
            <person name="Dhakephalkar P.K."/>
        </authorList>
    </citation>
    <scope>NUCLEOTIDE SEQUENCE [LARGE SCALE GENOMIC DNA]</scope>
    <source>
        <strain evidence="7 8">152B</strain>
    </source>
</reference>
<evidence type="ECO:0000256" key="3">
    <source>
        <dbReference type="ARBA" id="ARBA00022692"/>
    </source>
</evidence>
<feature type="transmembrane region" description="Helical" evidence="6">
    <location>
        <begin position="244"/>
        <end position="269"/>
    </location>
</feature>
<dbReference type="AlphaFoldDB" id="A0A084JSF7"/>
<feature type="transmembrane region" description="Helical" evidence="6">
    <location>
        <begin position="134"/>
        <end position="154"/>
    </location>
</feature>
<organism evidence="7 8">
    <name type="scientific">Lacrimispora celerecrescens</name>
    <dbReference type="NCBI Taxonomy" id="29354"/>
    <lineage>
        <taxon>Bacteria</taxon>
        <taxon>Bacillati</taxon>
        <taxon>Bacillota</taxon>
        <taxon>Clostridia</taxon>
        <taxon>Lachnospirales</taxon>
        <taxon>Lachnospiraceae</taxon>
        <taxon>Lacrimispora</taxon>
    </lineage>
</organism>
<keyword evidence="4 6" id="KW-1133">Transmembrane helix</keyword>
<evidence type="ECO:0000256" key="5">
    <source>
        <dbReference type="ARBA" id="ARBA00023136"/>
    </source>
</evidence>
<dbReference type="OrthoDB" id="9789927at2"/>
<comment type="caution">
    <text evidence="7">The sequence shown here is derived from an EMBL/GenBank/DDBJ whole genome shotgun (WGS) entry which is preliminary data.</text>
</comment>
<gene>
    <name evidence="7" type="ORF">IO98_01590</name>
</gene>
<dbReference type="EMBL" id="JPME01000002">
    <property type="protein sequence ID" value="KEZ91891.1"/>
    <property type="molecule type" value="Genomic_DNA"/>
</dbReference>
<keyword evidence="8" id="KW-1185">Reference proteome</keyword>
<evidence type="ECO:0000256" key="4">
    <source>
        <dbReference type="ARBA" id="ARBA00022989"/>
    </source>
</evidence>
<name>A0A084JSF7_9FIRM</name>
<dbReference type="CDD" id="cd06581">
    <property type="entry name" value="TM_PBP1_LivM_like"/>
    <property type="match status" value="1"/>
</dbReference>
<dbReference type="GO" id="GO:0005886">
    <property type="term" value="C:plasma membrane"/>
    <property type="evidence" value="ECO:0007669"/>
    <property type="project" value="UniProtKB-SubCell"/>
</dbReference>
<dbReference type="Proteomes" id="UP000028525">
    <property type="component" value="Unassembled WGS sequence"/>
</dbReference>
<evidence type="ECO:0000313" key="7">
    <source>
        <dbReference type="EMBL" id="KEZ91891.1"/>
    </source>
</evidence>
<keyword evidence="2" id="KW-1003">Cell membrane</keyword>
<evidence type="ECO:0000256" key="1">
    <source>
        <dbReference type="ARBA" id="ARBA00004651"/>
    </source>
</evidence>
<dbReference type="Pfam" id="PF02653">
    <property type="entry name" value="BPD_transp_2"/>
    <property type="match status" value="1"/>
</dbReference>
<feature type="transmembrane region" description="Helical" evidence="6">
    <location>
        <begin position="209"/>
        <end position="232"/>
    </location>
</feature>